<evidence type="ECO:0000313" key="8">
    <source>
        <dbReference type="Proteomes" id="UP000229176"/>
    </source>
</evidence>
<dbReference type="PANTHER" id="PTHR43668">
    <property type="entry name" value="ALLANTOINASE"/>
    <property type="match status" value="1"/>
</dbReference>
<dbReference type="Proteomes" id="UP000229176">
    <property type="component" value="Unassembled WGS sequence"/>
</dbReference>
<dbReference type="GO" id="GO:0046872">
    <property type="term" value="F:metal ion binding"/>
    <property type="evidence" value="ECO:0007669"/>
    <property type="project" value="UniProtKB-KW"/>
</dbReference>
<dbReference type="InterPro" id="IPR002195">
    <property type="entry name" value="Dihydroorotase_CS"/>
</dbReference>
<evidence type="ECO:0000313" key="7">
    <source>
        <dbReference type="EMBL" id="PIP69284.1"/>
    </source>
</evidence>
<dbReference type="GO" id="GO:0004038">
    <property type="term" value="F:allantoinase activity"/>
    <property type="evidence" value="ECO:0007669"/>
    <property type="project" value="TreeGrafter"/>
</dbReference>
<name>A0A2H0CHB0_9BACT</name>
<dbReference type="Pfam" id="PF01979">
    <property type="entry name" value="Amidohydro_1"/>
    <property type="match status" value="1"/>
</dbReference>
<gene>
    <name evidence="7" type="ORF">COW91_00110</name>
</gene>
<evidence type="ECO:0000256" key="2">
    <source>
        <dbReference type="ARBA" id="ARBA00002368"/>
    </source>
</evidence>
<keyword evidence="5" id="KW-0378">Hydrolase</keyword>
<dbReference type="InterPro" id="IPR032466">
    <property type="entry name" value="Metal_Hydrolase"/>
</dbReference>
<comment type="cofactor">
    <cofactor evidence="1">
        <name>Zn(2+)</name>
        <dbReference type="ChEBI" id="CHEBI:29105"/>
    </cofactor>
</comment>
<dbReference type="AlphaFoldDB" id="A0A2H0CHB0"/>
<dbReference type="InterPro" id="IPR011059">
    <property type="entry name" value="Metal-dep_hydrolase_composite"/>
</dbReference>
<organism evidence="7 8">
    <name type="scientific">Candidatus Nomurabacteria bacterium CG22_combo_CG10-13_8_21_14_all_32_8</name>
    <dbReference type="NCBI Taxonomy" id="1974732"/>
    <lineage>
        <taxon>Bacteria</taxon>
        <taxon>Candidatus Nomuraibacteriota</taxon>
    </lineage>
</organism>
<dbReference type="PANTHER" id="PTHR43668:SF2">
    <property type="entry name" value="ALLANTOINASE"/>
    <property type="match status" value="1"/>
</dbReference>
<evidence type="ECO:0000256" key="4">
    <source>
        <dbReference type="ARBA" id="ARBA00022723"/>
    </source>
</evidence>
<evidence type="ECO:0000259" key="6">
    <source>
        <dbReference type="Pfam" id="PF01979"/>
    </source>
</evidence>
<evidence type="ECO:0000256" key="1">
    <source>
        <dbReference type="ARBA" id="ARBA00001947"/>
    </source>
</evidence>
<dbReference type="SUPFAM" id="SSF51338">
    <property type="entry name" value="Composite domain of metallo-dependent hydrolases"/>
    <property type="match status" value="1"/>
</dbReference>
<dbReference type="GO" id="GO:0005737">
    <property type="term" value="C:cytoplasm"/>
    <property type="evidence" value="ECO:0007669"/>
    <property type="project" value="TreeGrafter"/>
</dbReference>
<dbReference type="GO" id="GO:0006145">
    <property type="term" value="P:purine nucleobase catabolic process"/>
    <property type="evidence" value="ECO:0007669"/>
    <property type="project" value="TreeGrafter"/>
</dbReference>
<protein>
    <submittedName>
        <fullName evidence="7">Dihydroorotase</fullName>
    </submittedName>
</protein>
<dbReference type="InterPro" id="IPR050138">
    <property type="entry name" value="DHOase/Allantoinase_Hydrolase"/>
</dbReference>
<accession>A0A2H0CHB0</accession>
<proteinExistence type="inferred from homology"/>
<comment type="similarity">
    <text evidence="3">Belongs to the metallo-dependent hydrolases superfamily. DHOase family. Class I DHOase subfamily.</text>
</comment>
<comment type="function">
    <text evidence="2">Catalyzes the reversible cyclization of carbamoyl aspartate to dihydroorotate.</text>
</comment>
<evidence type="ECO:0000256" key="5">
    <source>
        <dbReference type="ARBA" id="ARBA00022801"/>
    </source>
</evidence>
<comment type="caution">
    <text evidence="7">The sequence shown here is derived from an EMBL/GenBank/DDBJ whole genome shotgun (WGS) entry which is preliminary data.</text>
</comment>
<keyword evidence="4" id="KW-0479">Metal-binding</keyword>
<sequence>MSLQKFPGLIDIHVHLREPGSTHKEDFYTGSRAAVSGGFTFVIDMPNNPVPTISMDRLNEKINLSEKSICDIGFHFGTDGKNINEFKNAWESPHVFGLKIYCNHTTGEMLIEDSKLLQNVFSAWESSKPILVHAEGEQLVNVLELAHLYKRNLHVCHISQATEVELIKLAKLKGQKVTAGVTPHHLYFMEDIVKEKKGYTMMKPPLGKKIDQDALWEGLNDGIIDIIETDHAPHTKEEKEKENPPFGVPGLETALGLMLKGVKDGRIKYEDIIKFLYTNPKKIFNIPEQNNTYIEFDPEKEYIVGENGYETKCGWSPFEEMKLYGKIETVVFHGKKILEYGKIL</sequence>
<evidence type="ECO:0000256" key="3">
    <source>
        <dbReference type="ARBA" id="ARBA00010286"/>
    </source>
</evidence>
<reference evidence="7 8" key="1">
    <citation type="submission" date="2017-09" db="EMBL/GenBank/DDBJ databases">
        <title>Depth-based differentiation of microbial function through sediment-hosted aquifers and enrichment of novel symbionts in the deep terrestrial subsurface.</title>
        <authorList>
            <person name="Probst A.J."/>
            <person name="Ladd B."/>
            <person name="Jarett J.K."/>
            <person name="Geller-Mcgrath D.E."/>
            <person name="Sieber C.M."/>
            <person name="Emerson J.B."/>
            <person name="Anantharaman K."/>
            <person name="Thomas B.C."/>
            <person name="Malmstrom R."/>
            <person name="Stieglmeier M."/>
            <person name="Klingl A."/>
            <person name="Woyke T."/>
            <person name="Ryan C.M."/>
            <person name="Banfield J.F."/>
        </authorList>
    </citation>
    <scope>NUCLEOTIDE SEQUENCE [LARGE SCALE GENOMIC DNA]</scope>
    <source>
        <strain evidence="7">CG22_combo_CG10-13_8_21_14_all_32_8</strain>
    </source>
</reference>
<dbReference type="SUPFAM" id="SSF51556">
    <property type="entry name" value="Metallo-dependent hydrolases"/>
    <property type="match status" value="1"/>
</dbReference>
<dbReference type="EMBL" id="PCTI01000001">
    <property type="protein sequence ID" value="PIP69284.1"/>
    <property type="molecule type" value="Genomic_DNA"/>
</dbReference>
<feature type="domain" description="Amidohydrolase-related" evidence="6">
    <location>
        <begin position="6"/>
        <end position="288"/>
    </location>
</feature>
<dbReference type="Gene3D" id="3.20.20.140">
    <property type="entry name" value="Metal-dependent hydrolases"/>
    <property type="match status" value="1"/>
</dbReference>
<dbReference type="PROSITE" id="PS00482">
    <property type="entry name" value="DIHYDROOROTASE_1"/>
    <property type="match status" value="1"/>
</dbReference>
<dbReference type="InterPro" id="IPR006680">
    <property type="entry name" value="Amidohydro-rel"/>
</dbReference>
<dbReference type="FunFam" id="3.20.20.140:FF:000036">
    <property type="entry name" value="Carbamoyl-phosphate synthase large chain"/>
    <property type="match status" value="1"/>
</dbReference>